<evidence type="ECO:0000256" key="4">
    <source>
        <dbReference type="PIRSR" id="PIRSR606689-1"/>
    </source>
</evidence>
<dbReference type="SMART" id="SM00178">
    <property type="entry name" value="SAR"/>
    <property type="match status" value="1"/>
</dbReference>
<dbReference type="GO" id="GO:0003924">
    <property type="term" value="F:GTPase activity"/>
    <property type="evidence" value="ECO:0007669"/>
    <property type="project" value="InterPro"/>
</dbReference>
<dbReference type="GO" id="GO:0005525">
    <property type="term" value="F:GTP binding"/>
    <property type="evidence" value="ECO:0007669"/>
    <property type="project" value="UniProtKB-KW"/>
</dbReference>
<keyword evidence="2 4" id="KW-0547">Nucleotide-binding</keyword>
<evidence type="ECO:0000256" key="3">
    <source>
        <dbReference type="ARBA" id="ARBA00023134"/>
    </source>
</evidence>
<sequence>MCRLSNATLNTLTNFRVELTDYLQNRYMYTSISAILIDEYNALSVVKLKDNSIFTSTPYEKAASISKSETNDIFHTARIVIVFLKQELCSNNDDRSSPPRPVSPVHQSTTVTPDKFVLNQPVTIQLIDKNTHVRFYCHIQNKQLVYVASSECILSRPPCVIIVLLFDSDNGKTIQFRTFIKSGIDYINKSIIYYKREVRTMGNMFGTIFGKKHYRILMLGLDNAGKTSILYRLRHKEAITTIPTVGFNVETVLLGHVKFNVWDVGGQDKIRPLWRHYYTGSQGLIFVVDSCDRERIEEASHELDKIINDREMRNTVLLIFCNKQDMPDCMQPAEIRQLLHLDKLTRPYAIMSCSALQGTGLPEGLKWLSEHCK</sequence>
<name>A0A814AIH2_ADIRI</name>
<evidence type="ECO:0000256" key="5">
    <source>
        <dbReference type="PIRSR" id="PIRSR606689-2"/>
    </source>
</evidence>
<reference evidence="6" key="1">
    <citation type="submission" date="2021-02" db="EMBL/GenBank/DDBJ databases">
        <authorList>
            <person name="Nowell W R."/>
        </authorList>
    </citation>
    <scope>NUCLEOTIDE SEQUENCE</scope>
</reference>
<feature type="binding site" evidence="4">
    <location>
        <begin position="220"/>
        <end position="227"/>
    </location>
    <ligand>
        <name>GTP</name>
        <dbReference type="ChEBI" id="CHEBI:37565"/>
    </ligand>
</feature>
<dbReference type="PROSITE" id="PS51419">
    <property type="entry name" value="RAB"/>
    <property type="match status" value="1"/>
</dbReference>
<dbReference type="InterPro" id="IPR024156">
    <property type="entry name" value="Small_GTPase_ARF"/>
</dbReference>
<feature type="binding site" evidence="4">
    <location>
        <position position="266"/>
    </location>
    <ligand>
        <name>GTP</name>
        <dbReference type="ChEBI" id="CHEBI:37565"/>
    </ligand>
</feature>
<dbReference type="NCBIfam" id="TIGR00231">
    <property type="entry name" value="small_GTP"/>
    <property type="match status" value="1"/>
</dbReference>
<organism evidence="6 7">
    <name type="scientific">Adineta ricciae</name>
    <name type="common">Rotifer</name>
    <dbReference type="NCBI Taxonomy" id="249248"/>
    <lineage>
        <taxon>Eukaryota</taxon>
        <taxon>Metazoa</taxon>
        <taxon>Spiralia</taxon>
        <taxon>Gnathifera</taxon>
        <taxon>Rotifera</taxon>
        <taxon>Eurotatoria</taxon>
        <taxon>Bdelloidea</taxon>
        <taxon>Adinetida</taxon>
        <taxon>Adinetidae</taxon>
        <taxon>Adineta</taxon>
    </lineage>
</organism>
<evidence type="ECO:0000256" key="1">
    <source>
        <dbReference type="ARBA" id="ARBA00010290"/>
    </source>
</evidence>
<dbReference type="PANTHER" id="PTHR11711">
    <property type="entry name" value="ADP RIBOSYLATION FACTOR-RELATED"/>
    <property type="match status" value="1"/>
</dbReference>
<feature type="binding site" evidence="5">
    <location>
        <position position="244"/>
    </location>
    <ligand>
        <name>Mg(2+)</name>
        <dbReference type="ChEBI" id="CHEBI:18420"/>
    </ligand>
</feature>
<feature type="binding site" evidence="4">
    <location>
        <begin position="322"/>
        <end position="325"/>
    </location>
    <ligand>
        <name>GTP</name>
        <dbReference type="ChEBI" id="CHEBI:37565"/>
    </ligand>
</feature>
<dbReference type="Gene3D" id="3.40.50.300">
    <property type="entry name" value="P-loop containing nucleotide triphosphate hydrolases"/>
    <property type="match status" value="1"/>
</dbReference>
<dbReference type="SUPFAM" id="SSF52540">
    <property type="entry name" value="P-loop containing nucleoside triphosphate hydrolases"/>
    <property type="match status" value="1"/>
</dbReference>
<dbReference type="InterPro" id="IPR005225">
    <property type="entry name" value="Small_GTP-bd"/>
</dbReference>
<dbReference type="PROSITE" id="PS51417">
    <property type="entry name" value="ARF"/>
    <property type="match status" value="1"/>
</dbReference>
<dbReference type="Proteomes" id="UP000663852">
    <property type="component" value="Unassembled WGS sequence"/>
</dbReference>
<dbReference type="Pfam" id="PF00025">
    <property type="entry name" value="Arf"/>
    <property type="match status" value="1"/>
</dbReference>
<feature type="binding site" evidence="5">
    <location>
        <position position="227"/>
    </location>
    <ligand>
        <name>Mg(2+)</name>
        <dbReference type="ChEBI" id="CHEBI:18420"/>
    </ligand>
</feature>
<keyword evidence="3 4" id="KW-0342">GTP-binding</keyword>
<comment type="caution">
    <text evidence="6">The sequence shown here is derived from an EMBL/GenBank/DDBJ whole genome shotgun (WGS) entry which is preliminary data.</text>
</comment>
<dbReference type="GO" id="GO:0046872">
    <property type="term" value="F:metal ion binding"/>
    <property type="evidence" value="ECO:0007669"/>
    <property type="project" value="UniProtKB-KW"/>
</dbReference>
<dbReference type="EMBL" id="CAJNOJ010000036">
    <property type="protein sequence ID" value="CAF0912340.1"/>
    <property type="molecule type" value="Genomic_DNA"/>
</dbReference>
<evidence type="ECO:0000313" key="7">
    <source>
        <dbReference type="Proteomes" id="UP000663852"/>
    </source>
</evidence>
<proteinExistence type="inferred from homology"/>
<dbReference type="InterPro" id="IPR027417">
    <property type="entry name" value="P-loop_NTPase"/>
</dbReference>
<evidence type="ECO:0008006" key="8">
    <source>
        <dbReference type="Google" id="ProtNLM"/>
    </source>
</evidence>
<dbReference type="FunFam" id="3.40.50.300:FF:000412">
    <property type="entry name" value="ADP-ribosylation factor 1"/>
    <property type="match status" value="1"/>
</dbReference>
<evidence type="ECO:0000256" key="2">
    <source>
        <dbReference type="ARBA" id="ARBA00022741"/>
    </source>
</evidence>
<evidence type="ECO:0000313" key="6">
    <source>
        <dbReference type="EMBL" id="CAF0912340.1"/>
    </source>
</evidence>
<accession>A0A814AIH2</accession>
<dbReference type="GO" id="GO:0030010">
    <property type="term" value="P:establishment of cell polarity"/>
    <property type="evidence" value="ECO:0007669"/>
    <property type="project" value="UniProtKB-ARBA"/>
</dbReference>
<gene>
    <name evidence="6" type="ORF">EDS130_LOCUS10342</name>
</gene>
<dbReference type="PRINTS" id="PR00328">
    <property type="entry name" value="SAR1GTPBP"/>
</dbReference>
<comment type="similarity">
    <text evidence="1">Belongs to the small GTPase superfamily. Arf family.</text>
</comment>
<dbReference type="InterPro" id="IPR006689">
    <property type="entry name" value="Small_GTPase_ARF/SAR"/>
</dbReference>
<protein>
    <recommendedName>
        <fullName evidence="8">ADP-ribosylation factor</fullName>
    </recommendedName>
</protein>
<dbReference type="OrthoDB" id="2011769at2759"/>
<dbReference type="SMART" id="SM00177">
    <property type="entry name" value="ARF"/>
    <property type="match status" value="1"/>
</dbReference>
<dbReference type="AlphaFoldDB" id="A0A814AIH2"/>
<keyword evidence="5" id="KW-0460">Magnesium</keyword>
<keyword evidence="5" id="KW-0479">Metal-binding</keyword>
<dbReference type="SMART" id="SM00175">
    <property type="entry name" value="RAB"/>
    <property type="match status" value="1"/>
</dbReference>